<dbReference type="Proteomes" id="UP000272025">
    <property type="component" value="Unassembled WGS sequence"/>
</dbReference>
<evidence type="ECO:0000313" key="3">
    <source>
        <dbReference type="Proteomes" id="UP000272025"/>
    </source>
</evidence>
<evidence type="ECO:0008006" key="4">
    <source>
        <dbReference type="Google" id="ProtNLM"/>
    </source>
</evidence>
<evidence type="ECO:0000256" key="1">
    <source>
        <dbReference type="SAM" id="SignalP"/>
    </source>
</evidence>
<organism evidence="2 3">
    <name type="scientific">Sodiomyces alkalinus (strain CBS 110278 / VKM F-3762 / F11)</name>
    <name type="common">Alkaliphilic filamentous fungus</name>
    <dbReference type="NCBI Taxonomy" id="1314773"/>
    <lineage>
        <taxon>Eukaryota</taxon>
        <taxon>Fungi</taxon>
        <taxon>Dikarya</taxon>
        <taxon>Ascomycota</taxon>
        <taxon>Pezizomycotina</taxon>
        <taxon>Sordariomycetes</taxon>
        <taxon>Hypocreomycetidae</taxon>
        <taxon>Glomerellales</taxon>
        <taxon>Plectosphaerellaceae</taxon>
        <taxon>Sodiomyces</taxon>
    </lineage>
</organism>
<keyword evidence="3" id="KW-1185">Reference proteome</keyword>
<feature type="chain" id="PRO_5018132225" description="Secreted protein" evidence="1">
    <location>
        <begin position="20"/>
        <end position="109"/>
    </location>
</feature>
<reference evidence="2 3" key="1">
    <citation type="journal article" date="2018" name="Mol. Ecol.">
        <title>The obligate alkalophilic soda-lake fungus Sodiomyces alkalinus has shifted to a protein diet.</title>
        <authorList>
            <person name="Grum-Grzhimaylo A.A."/>
            <person name="Falkoski D.L."/>
            <person name="van den Heuvel J."/>
            <person name="Valero-Jimenez C.A."/>
            <person name="Min B."/>
            <person name="Choi I.G."/>
            <person name="Lipzen A."/>
            <person name="Daum C.G."/>
            <person name="Aanen D.K."/>
            <person name="Tsang A."/>
            <person name="Henrissat B."/>
            <person name="Bilanenko E.N."/>
            <person name="de Vries R.P."/>
            <person name="van Kan J.A.L."/>
            <person name="Grigoriev I.V."/>
            <person name="Debets A.J.M."/>
        </authorList>
    </citation>
    <scope>NUCLEOTIDE SEQUENCE [LARGE SCALE GENOMIC DNA]</scope>
    <source>
        <strain evidence="2 3">F11</strain>
    </source>
</reference>
<evidence type="ECO:0000313" key="2">
    <source>
        <dbReference type="EMBL" id="ROT38194.1"/>
    </source>
</evidence>
<name>A0A3N2PUQ6_SODAK</name>
<dbReference type="EMBL" id="ML119056">
    <property type="protein sequence ID" value="ROT38194.1"/>
    <property type="molecule type" value="Genomic_DNA"/>
</dbReference>
<proteinExistence type="predicted"/>
<protein>
    <recommendedName>
        <fullName evidence="4">Secreted protein</fullName>
    </recommendedName>
</protein>
<keyword evidence="1" id="KW-0732">Signal</keyword>
<gene>
    <name evidence="2" type="ORF">SODALDRAFT_183529</name>
</gene>
<feature type="signal peptide" evidence="1">
    <location>
        <begin position="1"/>
        <end position="19"/>
    </location>
</feature>
<dbReference type="RefSeq" id="XP_028466000.1">
    <property type="nucleotide sequence ID" value="XM_028607079.1"/>
</dbReference>
<sequence length="109" mass="12222">MVVPFPPLILFSLSPLLAAICLLITPARRGIHSHLECKFPNSSGISMSNKVGLLHTIRELCRFPFRFLPAMQRLVESFLSGIGIVPPIANRLFRSELKLDHYIGRQNSP</sequence>
<dbReference type="GeneID" id="39575557"/>
<accession>A0A3N2PUQ6</accession>
<dbReference type="AlphaFoldDB" id="A0A3N2PUQ6"/>